<dbReference type="Gene3D" id="3.60.40.10">
    <property type="entry name" value="PPM-type phosphatase domain"/>
    <property type="match status" value="1"/>
</dbReference>
<feature type="domain" description="GAF" evidence="2">
    <location>
        <begin position="208"/>
        <end position="359"/>
    </location>
</feature>
<proteinExistence type="predicted"/>
<keyword evidence="5" id="KW-1185">Reference proteome</keyword>
<evidence type="ECO:0008006" key="6">
    <source>
        <dbReference type="Google" id="ProtNLM"/>
    </source>
</evidence>
<dbReference type="PANTHER" id="PTHR43156">
    <property type="entry name" value="STAGE II SPORULATION PROTEIN E-RELATED"/>
    <property type="match status" value="1"/>
</dbReference>
<dbReference type="Proteomes" id="UP001143480">
    <property type="component" value="Unassembled WGS sequence"/>
</dbReference>
<dbReference type="InterPro" id="IPR036457">
    <property type="entry name" value="PPM-type-like_dom_sf"/>
</dbReference>
<dbReference type="GO" id="GO:0016791">
    <property type="term" value="F:phosphatase activity"/>
    <property type="evidence" value="ECO:0007669"/>
    <property type="project" value="TreeGrafter"/>
</dbReference>
<reference evidence="4" key="1">
    <citation type="journal article" date="2014" name="Int. J. Syst. Evol. Microbiol.">
        <title>Complete genome sequence of Corynebacterium casei LMG S-19264T (=DSM 44701T), isolated from a smear-ripened cheese.</title>
        <authorList>
            <consortium name="US DOE Joint Genome Institute (JGI-PGF)"/>
            <person name="Walter F."/>
            <person name="Albersmeier A."/>
            <person name="Kalinowski J."/>
            <person name="Ruckert C."/>
        </authorList>
    </citation>
    <scope>NUCLEOTIDE SEQUENCE</scope>
    <source>
        <strain evidence="4">VKM Ac-1321</strain>
    </source>
</reference>
<dbReference type="EMBL" id="BSFP01000072">
    <property type="protein sequence ID" value="GLL06354.1"/>
    <property type="molecule type" value="Genomic_DNA"/>
</dbReference>
<dbReference type="Gene3D" id="3.30.450.40">
    <property type="match status" value="2"/>
</dbReference>
<keyword evidence="1" id="KW-0378">Hydrolase</keyword>
<dbReference type="InterPro" id="IPR001932">
    <property type="entry name" value="PPM-type_phosphatase-like_dom"/>
</dbReference>
<dbReference type="AlphaFoldDB" id="A0A9W6KVR0"/>
<reference evidence="4" key="2">
    <citation type="submission" date="2023-01" db="EMBL/GenBank/DDBJ databases">
        <authorList>
            <person name="Sun Q."/>
            <person name="Evtushenko L."/>
        </authorList>
    </citation>
    <scope>NUCLEOTIDE SEQUENCE</scope>
    <source>
        <strain evidence="4">VKM Ac-1321</strain>
    </source>
</reference>
<gene>
    <name evidence="4" type="ORF">GCM10017581_081040</name>
</gene>
<dbReference type="InterPro" id="IPR003018">
    <property type="entry name" value="GAF"/>
</dbReference>
<feature type="domain" description="PPM-type phosphatase" evidence="3">
    <location>
        <begin position="379"/>
        <end position="595"/>
    </location>
</feature>
<dbReference type="Pfam" id="PF01590">
    <property type="entry name" value="GAF"/>
    <property type="match status" value="1"/>
</dbReference>
<evidence type="ECO:0000256" key="1">
    <source>
        <dbReference type="ARBA" id="ARBA00022801"/>
    </source>
</evidence>
<sequence>MTERPKPGALRDATRLAALDATGLDARADATFDRFAALASSAIGTPLALVSLVDARRQFFPGQAGLVQPLCDERQTPLSHSFCQQVITTGAPLIVTDARQDARVAGNAAVADLGVIAYAGLPLTDSDGRILGALAVIDHQPRDWNAAELKLLNGLADACAAELRLRIVADQVGRRLAEQQRLAAETADVLASTELLLRASEDLSAATTVDGITAAVTRLLDSAVAPAYVSLGITYADGARRHIRVANVQHPEWEAAWLHDVDTGGSPMLRCVRDNTPVYYAGVAALAADFPDLAGHVVDAGRQSLACLPLPGPAGPIGVIAFWWDRSHAPDAAEQMTLAALAGYTGLAVQRVLLLQDRIDAALALQQAMLTDLPDPAGLALAARYHAAHAGDRVGGDWYDAFHTATGATILVIGDVTGHDITAAGQMGQIRATLRALAHDRDEAPDQILTRTDRTIADLGLDILASAVVVRLSPAPDRPGTYELSWSAAGHPPPLLQHPDGRVEVLTGSDMLLGINPSRPRRSQSVALPPGATVLLYTDGLVEVRGVDLRERIADLRDLVADLHHRPLDCLLDTVVETLTGRTHSDDVAVIACRNPGPVQPVP</sequence>
<evidence type="ECO:0000259" key="2">
    <source>
        <dbReference type="SMART" id="SM00065"/>
    </source>
</evidence>
<evidence type="ECO:0000313" key="4">
    <source>
        <dbReference type="EMBL" id="GLL06354.1"/>
    </source>
</evidence>
<comment type="caution">
    <text evidence="4">The sequence shown here is derived from an EMBL/GenBank/DDBJ whole genome shotgun (WGS) entry which is preliminary data.</text>
</comment>
<protein>
    <recommendedName>
        <fullName evidence="6">Serine phosphatase RsbU (Regulator of sigma subunit)</fullName>
    </recommendedName>
</protein>
<accession>A0A9W6KVR0</accession>
<organism evidence="4 5">
    <name type="scientific">Dactylosporangium matsuzakiense</name>
    <dbReference type="NCBI Taxonomy" id="53360"/>
    <lineage>
        <taxon>Bacteria</taxon>
        <taxon>Bacillati</taxon>
        <taxon>Actinomycetota</taxon>
        <taxon>Actinomycetes</taxon>
        <taxon>Micromonosporales</taxon>
        <taxon>Micromonosporaceae</taxon>
        <taxon>Dactylosporangium</taxon>
    </lineage>
</organism>
<dbReference type="SMART" id="SM00065">
    <property type="entry name" value="GAF"/>
    <property type="match status" value="2"/>
</dbReference>
<dbReference type="InterPro" id="IPR029016">
    <property type="entry name" value="GAF-like_dom_sf"/>
</dbReference>
<evidence type="ECO:0000259" key="3">
    <source>
        <dbReference type="SMART" id="SM00331"/>
    </source>
</evidence>
<dbReference type="SUPFAM" id="SSF81606">
    <property type="entry name" value="PP2C-like"/>
    <property type="match status" value="1"/>
</dbReference>
<feature type="domain" description="GAF" evidence="2">
    <location>
        <begin position="27"/>
        <end position="173"/>
    </location>
</feature>
<evidence type="ECO:0000313" key="5">
    <source>
        <dbReference type="Proteomes" id="UP001143480"/>
    </source>
</evidence>
<dbReference type="RefSeq" id="WP_261965220.1">
    <property type="nucleotide sequence ID" value="NZ_BAAAXA010000001.1"/>
</dbReference>
<dbReference type="SUPFAM" id="SSF55781">
    <property type="entry name" value="GAF domain-like"/>
    <property type="match status" value="2"/>
</dbReference>
<dbReference type="PANTHER" id="PTHR43156:SF2">
    <property type="entry name" value="STAGE II SPORULATION PROTEIN E"/>
    <property type="match status" value="1"/>
</dbReference>
<dbReference type="InterPro" id="IPR052016">
    <property type="entry name" value="Bact_Sigma-Reg"/>
</dbReference>
<dbReference type="SMART" id="SM00331">
    <property type="entry name" value="PP2C_SIG"/>
    <property type="match status" value="1"/>
</dbReference>
<name>A0A9W6KVR0_9ACTN</name>
<dbReference type="Pfam" id="PF07228">
    <property type="entry name" value="SpoIIE"/>
    <property type="match status" value="1"/>
</dbReference>